<feature type="compositionally biased region" description="Low complexity" evidence="3">
    <location>
        <begin position="140"/>
        <end position="158"/>
    </location>
</feature>
<dbReference type="InterPro" id="IPR036028">
    <property type="entry name" value="SH3-like_dom_sf"/>
</dbReference>
<dbReference type="CDD" id="cd12055">
    <property type="entry name" value="SH3_CIN85_2"/>
    <property type="match status" value="1"/>
</dbReference>
<evidence type="ECO:0000313" key="6">
    <source>
        <dbReference type="Proteomes" id="UP000694540"/>
    </source>
</evidence>
<feature type="compositionally biased region" description="Low complexity" evidence="3">
    <location>
        <begin position="526"/>
        <end position="542"/>
    </location>
</feature>
<feature type="region of interest" description="Disordered" evidence="3">
    <location>
        <begin position="130"/>
        <end position="166"/>
    </location>
</feature>
<accession>A0A8C3VYL9</accession>
<dbReference type="FunFam" id="2.30.30.40:FF:000094">
    <property type="entry name" value="SH3 domain-containing kinase-binding protein 1"/>
    <property type="match status" value="1"/>
</dbReference>
<dbReference type="FunFam" id="2.30.30.40:FF:000089">
    <property type="entry name" value="SH3 domain-containing kinase-binding protein 1"/>
    <property type="match status" value="1"/>
</dbReference>
<feature type="compositionally biased region" description="Basic and acidic residues" evidence="3">
    <location>
        <begin position="17"/>
        <end position="38"/>
    </location>
</feature>
<feature type="domain" description="SH3" evidence="4">
    <location>
        <begin position="61"/>
        <end position="120"/>
    </location>
</feature>
<feature type="region of interest" description="Disordered" evidence="3">
    <location>
        <begin position="291"/>
        <end position="570"/>
    </location>
</feature>
<dbReference type="PRINTS" id="PR00452">
    <property type="entry name" value="SH3DOMAIN"/>
</dbReference>
<dbReference type="Proteomes" id="UP000694540">
    <property type="component" value="Unplaced"/>
</dbReference>
<feature type="compositionally biased region" description="Low complexity" evidence="3">
    <location>
        <begin position="454"/>
        <end position="473"/>
    </location>
</feature>
<dbReference type="PANTHER" id="PTHR14167">
    <property type="entry name" value="SH3 DOMAIN-CONTAINING"/>
    <property type="match status" value="1"/>
</dbReference>
<feature type="compositionally biased region" description="Basic and acidic residues" evidence="3">
    <location>
        <begin position="480"/>
        <end position="494"/>
    </location>
</feature>
<feature type="region of interest" description="Disordered" evidence="3">
    <location>
        <begin position="1"/>
        <end position="60"/>
    </location>
</feature>
<keyword evidence="1 2" id="KW-0728">SH3 domain</keyword>
<dbReference type="Pfam" id="PF14604">
    <property type="entry name" value="SH3_9"/>
    <property type="match status" value="2"/>
</dbReference>
<dbReference type="AlphaFoldDB" id="A0A8C3VYL9"/>
<feature type="compositionally biased region" description="Polar residues" evidence="3">
    <location>
        <begin position="432"/>
        <end position="447"/>
    </location>
</feature>
<dbReference type="InterPro" id="IPR001452">
    <property type="entry name" value="SH3_domain"/>
</dbReference>
<evidence type="ECO:0000256" key="3">
    <source>
        <dbReference type="SAM" id="MobiDB-lite"/>
    </source>
</evidence>
<feature type="region of interest" description="Disordered" evidence="3">
    <location>
        <begin position="209"/>
        <end position="228"/>
    </location>
</feature>
<dbReference type="InterPro" id="IPR035771">
    <property type="entry name" value="CIN85_SH3_2"/>
</dbReference>
<evidence type="ECO:0000313" key="5">
    <source>
        <dbReference type="Ensembl" id="ENSCWAP00000005327.1"/>
    </source>
</evidence>
<keyword evidence="6" id="KW-1185">Reference proteome</keyword>
<dbReference type="Gene3D" id="2.30.30.40">
    <property type="entry name" value="SH3 Domains"/>
    <property type="match status" value="2"/>
</dbReference>
<dbReference type="SUPFAM" id="SSF50044">
    <property type="entry name" value="SH3-domain"/>
    <property type="match status" value="2"/>
</dbReference>
<sequence>MEVSAAKAPSAADTSEIEIKKEMKKDPLSSKAPEKPMHEVPSGNALLSSETILRSNKRGERRRRRCQVAFSYLPQNDDELELKVGDIIEVVGEVEEGWWEGVLNGKTGMFPSNFIKELSGESDDLGISQEEQLSKSSLRETTGSESDGGDSSSTKSEGANGTVATAAIQPKKVKGVGFGDIFKDKPIKLRPRSIEVENDFLPVEKTIGKKLPPTAATPDSSKPEMDSKTKTKDYCKVIFPYEAQNDDELTIKEGDIVTLINKDCIDVGWWEGELNGRRGVFPDNFVKLLPPDFEKEGNRPKKPPPPTAPVIKQGAGTTERKHEIKKIPPERPETLPNRTEEKERPEREPKLDLQKPSVPAIPPKKPRPPKTNSLSRPGALPPRRPERPVGPLTHARGDGPKIDLVGGSISGILDKDLSDRSNDIDLEGFDSVVSSTEKLSHPTTSRPKATGRRPPSQSLTSSSLSSPDIFDSPSPEEDKEEHVSLAHRGVDASKKTSKTVTISQVSDNKASLPPKPGTMAAGSGGPASLSSAASSPLSSSLGTVGHRANSPSLFGAEGKPKMEPAASSQAALEELRTQVQELRVIIETMKDQHKREIKQLLSELDEEKKIRLRLQMEVNDIKKVLQSK</sequence>
<reference evidence="5" key="2">
    <citation type="submission" date="2025-09" db="UniProtKB">
        <authorList>
            <consortium name="Ensembl"/>
        </authorList>
    </citation>
    <scope>IDENTIFICATION</scope>
</reference>
<dbReference type="PANTHER" id="PTHR14167:SF6">
    <property type="entry name" value="SH3 DOMAIN-CONTAINING KINASE-BINDING PROTEIN 1"/>
    <property type="match status" value="1"/>
</dbReference>
<dbReference type="InterPro" id="IPR035772">
    <property type="entry name" value="CIN85_SH3_3"/>
</dbReference>
<feature type="compositionally biased region" description="Basic and acidic residues" evidence="3">
    <location>
        <begin position="318"/>
        <end position="353"/>
    </location>
</feature>
<evidence type="ECO:0000259" key="4">
    <source>
        <dbReference type="PROSITE" id="PS50002"/>
    </source>
</evidence>
<dbReference type="GeneTree" id="ENSGT00940000155886"/>
<proteinExistence type="predicted"/>
<reference evidence="5" key="1">
    <citation type="submission" date="2025-08" db="UniProtKB">
        <authorList>
            <consortium name="Ensembl"/>
        </authorList>
    </citation>
    <scope>IDENTIFICATION</scope>
</reference>
<dbReference type="PROSITE" id="PS50002">
    <property type="entry name" value="SH3"/>
    <property type="match status" value="2"/>
</dbReference>
<feature type="compositionally biased region" description="Basic and acidic residues" evidence="3">
    <location>
        <begin position="413"/>
        <end position="423"/>
    </location>
</feature>
<dbReference type="PRINTS" id="PR01887">
    <property type="entry name" value="SPECTRNALPHA"/>
</dbReference>
<gene>
    <name evidence="5" type="primary">SH3KBP1</name>
</gene>
<organism evidence="5 6">
    <name type="scientific">Catagonus wagneri</name>
    <name type="common">Chacoan peccary</name>
    <dbReference type="NCBI Taxonomy" id="51154"/>
    <lineage>
        <taxon>Eukaryota</taxon>
        <taxon>Metazoa</taxon>
        <taxon>Chordata</taxon>
        <taxon>Craniata</taxon>
        <taxon>Vertebrata</taxon>
        <taxon>Euteleostomi</taxon>
        <taxon>Mammalia</taxon>
        <taxon>Eutheria</taxon>
        <taxon>Laurasiatheria</taxon>
        <taxon>Artiodactyla</taxon>
        <taxon>Suina</taxon>
        <taxon>Tayassuidae</taxon>
        <taxon>Catagonus</taxon>
    </lineage>
</organism>
<name>A0A8C3VYL9_9CETA</name>
<dbReference type="Ensembl" id="ENSCWAT00000005757.1">
    <property type="protein sequence ID" value="ENSCWAP00000005327.1"/>
    <property type="gene ID" value="ENSCWAG00000004005.1"/>
</dbReference>
<dbReference type="CDD" id="cd12057">
    <property type="entry name" value="SH3_CIN85_3"/>
    <property type="match status" value="1"/>
</dbReference>
<protein>
    <submittedName>
        <fullName evidence="5">SH3 domain containing kinase binding protein 1</fullName>
    </submittedName>
</protein>
<feature type="domain" description="SH3" evidence="4">
    <location>
        <begin position="230"/>
        <end position="291"/>
    </location>
</feature>
<dbReference type="InterPro" id="IPR050384">
    <property type="entry name" value="Endophilin_SH3RF"/>
</dbReference>
<dbReference type="SMART" id="SM00326">
    <property type="entry name" value="SH3"/>
    <property type="match status" value="2"/>
</dbReference>
<feature type="compositionally biased region" description="Polar residues" evidence="3">
    <location>
        <begin position="498"/>
        <end position="509"/>
    </location>
</feature>
<evidence type="ECO:0000256" key="2">
    <source>
        <dbReference type="PROSITE-ProRule" id="PRU00192"/>
    </source>
</evidence>
<evidence type="ECO:0000256" key="1">
    <source>
        <dbReference type="ARBA" id="ARBA00022443"/>
    </source>
</evidence>